<dbReference type="PANTHER" id="PTHR13748:SF62">
    <property type="entry name" value="COBW DOMAIN-CONTAINING PROTEIN"/>
    <property type="match status" value="1"/>
</dbReference>
<dbReference type="eggNOG" id="KOG2743">
    <property type="taxonomic scope" value="Eukaryota"/>
</dbReference>
<dbReference type="EMBL" id="CH476746">
    <property type="protein sequence ID" value="EIE90468.1"/>
    <property type="molecule type" value="Genomic_DNA"/>
</dbReference>
<proteinExistence type="predicted"/>
<evidence type="ECO:0000259" key="1">
    <source>
        <dbReference type="Pfam" id="PF02492"/>
    </source>
</evidence>
<feature type="domain" description="CobW/HypB/UreG nucleotide-binding" evidence="1">
    <location>
        <begin position="24"/>
        <end position="154"/>
    </location>
</feature>
<sequence length="161" mass="18277">MNLETLKVQQNRNNPKRSTKQFFLTVDSQLAKESNIGVQEMVNGCMCCVLVGQMKLALQELKDKYNPDRIIIETSGSAFPAPIAWQIREMEAEGFTLDSIITVVDCENFSGYEDTSYTAKLQAQYTDVILLNKHELVNERQLDSVLDAINVLNTDTPKWRV</sequence>
<dbReference type="Pfam" id="PF02492">
    <property type="entry name" value="cobW"/>
    <property type="match status" value="1"/>
</dbReference>
<dbReference type="VEuPathDB" id="FungiDB:RO3G_15179"/>
<dbReference type="STRING" id="246409.I1CPT8"/>
<dbReference type="RefSeq" id="XP_067525864.1">
    <property type="nucleotide sequence ID" value="XM_067669763.1"/>
</dbReference>
<dbReference type="InterPro" id="IPR003495">
    <property type="entry name" value="CobW/HypB/UreG_nucleotide-bd"/>
</dbReference>
<dbReference type="PANTHER" id="PTHR13748">
    <property type="entry name" value="COBW-RELATED"/>
    <property type="match status" value="1"/>
</dbReference>
<keyword evidence="3" id="KW-1185">Reference proteome</keyword>
<evidence type="ECO:0000313" key="3">
    <source>
        <dbReference type="Proteomes" id="UP000009138"/>
    </source>
</evidence>
<dbReference type="InterPro" id="IPR051316">
    <property type="entry name" value="Zinc-reg_GTPase_activator"/>
</dbReference>
<dbReference type="InParanoid" id="I1CPT8"/>
<dbReference type="GO" id="GO:0005737">
    <property type="term" value="C:cytoplasm"/>
    <property type="evidence" value="ECO:0007669"/>
    <property type="project" value="TreeGrafter"/>
</dbReference>
<organism evidence="2 3">
    <name type="scientific">Rhizopus delemar (strain RA 99-880 / ATCC MYA-4621 / FGSC 9543 / NRRL 43880)</name>
    <name type="common">Mucormycosis agent</name>
    <name type="synonym">Rhizopus arrhizus var. delemar</name>
    <dbReference type="NCBI Taxonomy" id="246409"/>
    <lineage>
        <taxon>Eukaryota</taxon>
        <taxon>Fungi</taxon>
        <taxon>Fungi incertae sedis</taxon>
        <taxon>Mucoromycota</taxon>
        <taxon>Mucoromycotina</taxon>
        <taxon>Mucoromycetes</taxon>
        <taxon>Mucorales</taxon>
        <taxon>Mucorineae</taxon>
        <taxon>Rhizopodaceae</taxon>
        <taxon>Rhizopus</taxon>
    </lineage>
</organism>
<dbReference type="Gene3D" id="3.40.50.300">
    <property type="entry name" value="P-loop containing nucleotide triphosphate hydrolases"/>
    <property type="match status" value="1"/>
</dbReference>
<evidence type="ECO:0000313" key="2">
    <source>
        <dbReference type="EMBL" id="EIE90468.1"/>
    </source>
</evidence>
<dbReference type="GeneID" id="93622144"/>
<protein>
    <recommendedName>
        <fullName evidence="1">CobW/HypB/UreG nucleotide-binding domain-containing protein</fullName>
    </recommendedName>
</protein>
<gene>
    <name evidence="2" type="ORF">RO3G_15179</name>
</gene>
<dbReference type="InterPro" id="IPR027417">
    <property type="entry name" value="P-loop_NTPase"/>
</dbReference>
<dbReference type="OrthoDB" id="272672at2759"/>
<name>I1CPT8_RHIO9</name>
<dbReference type="SUPFAM" id="SSF52540">
    <property type="entry name" value="P-loop containing nucleoside triphosphate hydrolases"/>
    <property type="match status" value="1"/>
</dbReference>
<dbReference type="Proteomes" id="UP000009138">
    <property type="component" value="Unassembled WGS sequence"/>
</dbReference>
<dbReference type="OMA" id="EFFTRQM"/>
<dbReference type="AlphaFoldDB" id="I1CPT8"/>
<accession>I1CPT8</accession>
<reference evidence="2 3" key="1">
    <citation type="journal article" date="2009" name="PLoS Genet.">
        <title>Genomic analysis of the basal lineage fungus Rhizopus oryzae reveals a whole-genome duplication.</title>
        <authorList>
            <person name="Ma L.-J."/>
            <person name="Ibrahim A.S."/>
            <person name="Skory C."/>
            <person name="Grabherr M.G."/>
            <person name="Burger G."/>
            <person name="Butler M."/>
            <person name="Elias M."/>
            <person name="Idnurm A."/>
            <person name="Lang B.F."/>
            <person name="Sone T."/>
            <person name="Abe A."/>
            <person name="Calvo S.E."/>
            <person name="Corrochano L.M."/>
            <person name="Engels R."/>
            <person name="Fu J."/>
            <person name="Hansberg W."/>
            <person name="Kim J.-M."/>
            <person name="Kodira C.D."/>
            <person name="Koehrsen M.J."/>
            <person name="Liu B."/>
            <person name="Miranda-Saavedra D."/>
            <person name="O'Leary S."/>
            <person name="Ortiz-Castellanos L."/>
            <person name="Poulter R."/>
            <person name="Rodriguez-Romero J."/>
            <person name="Ruiz-Herrera J."/>
            <person name="Shen Y.-Q."/>
            <person name="Zeng Q."/>
            <person name="Galagan J."/>
            <person name="Birren B.W."/>
            <person name="Cuomo C.A."/>
            <person name="Wickes B.L."/>
        </authorList>
    </citation>
    <scope>NUCLEOTIDE SEQUENCE [LARGE SCALE GENOMIC DNA]</scope>
    <source>
        <strain evidence="3">RA 99-880 / ATCC MYA-4621 / FGSC 9543 / NRRL 43880</strain>
    </source>
</reference>